<dbReference type="Proteomes" id="UP000419144">
    <property type="component" value="Unassembled WGS sequence"/>
</dbReference>
<keyword evidence="4" id="KW-1185">Reference proteome</keyword>
<protein>
    <submittedName>
        <fullName evidence="3">Bem46-like serine peptidase</fullName>
    </submittedName>
</protein>
<dbReference type="VEuPathDB" id="TriTrypDB:LtaPh_3540400"/>
<gene>
    <name evidence="3" type="ORF">LtaPh_3540400</name>
</gene>
<accession>A0A640KTT0</accession>
<dbReference type="Pfam" id="PF12146">
    <property type="entry name" value="Hydrolase_4"/>
    <property type="match status" value="1"/>
</dbReference>
<evidence type="ECO:0000256" key="1">
    <source>
        <dbReference type="SAM" id="Phobius"/>
    </source>
</evidence>
<evidence type="ECO:0000313" key="3">
    <source>
        <dbReference type="EMBL" id="GET92922.1"/>
    </source>
</evidence>
<dbReference type="GO" id="GO:0008474">
    <property type="term" value="F:palmitoyl-(protein) hydrolase activity"/>
    <property type="evidence" value="ECO:0007669"/>
    <property type="project" value="TreeGrafter"/>
</dbReference>
<dbReference type="OrthoDB" id="10249433at2759"/>
<dbReference type="SUPFAM" id="SSF53474">
    <property type="entry name" value="alpha/beta-Hydrolases"/>
    <property type="match status" value="1"/>
</dbReference>
<keyword evidence="1" id="KW-1133">Transmembrane helix</keyword>
<evidence type="ECO:0000313" key="4">
    <source>
        <dbReference type="Proteomes" id="UP000419144"/>
    </source>
</evidence>
<comment type="caution">
    <text evidence="3">The sequence shown here is derived from an EMBL/GenBank/DDBJ whole genome shotgun (WGS) entry which is preliminary data.</text>
</comment>
<name>A0A640KTT0_LEITA</name>
<dbReference type="InterPro" id="IPR022742">
    <property type="entry name" value="Hydrolase_4"/>
</dbReference>
<keyword evidence="1" id="KW-0472">Membrane</keyword>
<feature type="domain" description="Serine aminopeptidase S33" evidence="2">
    <location>
        <begin position="155"/>
        <end position="286"/>
    </location>
</feature>
<proteinExistence type="predicted"/>
<dbReference type="EMBL" id="BLBS01000056">
    <property type="protein sequence ID" value="GET92922.1"/>
    <property type="molecule type" value="Genomic_DNA"/>
</dbReference>
<reference evidence="3" key="1">
    <citation type="submission" date="2019-11" db="EMBL/GenBank/DDBJ databases">
        <title>Leishmania tarentolae CDS.</title>
        <authorList>
            <person name="Goto Y."/>
            <person name="Yamagishi J."/>
        </authorList>
    </citation>
    <scope>NUCLEOTIDE SEQUENCE [LARGE SCALE GENOMIC DNA]</scope>
    <source>
        <strain evidence="3">Parrot Tar II</strain>
    </source>
</reference>
<dbReference type="Gene3D" id="3.40.50.1820">
    <property type="entry name" value="alpha/beta hydrolase"/>
    <property type="match status" value="1"/>
</dbReference>
<dbReference type="AlphaFoldDB" id="A0A640KTT0"/>
<keyword evidence="1" id="KW-0812">Transmembrane</keyword>
<dbReference type="PANTHER" id="PTHR12277:SF81">
    <property type="entry name" value="PROTEIN ABHD13"/>
    <property type="match status" value="1"/>
</dbReference>
<dbReference type="PANTHER" id="PTHR12277">
    <property type="entry name" value="ALPHA/BETA HYDROLASE DOMAIN-CONTAINING PROTEIN"/>
    <property type="match status" value="1"/>
</dbReference>
<dbReference type="GO" id="GO:0016020">
    <property type="term" value="C:membrane"/>
    <property type="evidence" value="ECO:0007669"/>
    <property type="project" value="TreeGrafter"/>
</dbReference>
<evidence type="ECO:0000259" key="2">
    <source>
        <dbReference type="Pfam" id="PF12146"/>
    </source>
</evidence>
<dbReference type="InterPro" id="IPR029058">
    <property type="entry name" value="AB_hydrolase_fold"/>
</dbReference>
<organism evidence="3 4">
    <name type="scientific">Leishmania tarentolae</name>
    <name type="common">Sauroleishmania tarentolae</name>
    <dbReference type="NCBI Taxonomy" id="5689"/>
    <lineage>
        <taxon>Eukaryota</taxon>
        <taxon>Discoba</taxon>
        <taxon>Euglenozoa</taxon>
        <taxon>Kinetoplastea</taxon>
        <taxon>Metakinetoplastina</taxon>
        <taxon>Trypanosomatida</taxon>
        <taxon>Trypanosomatidae</taxon>
        <taxon>Leishmaniinae</taxon>
        <taxon>Leishmania</taxon>
        <taxon>lizard Leishmania</taxon>
    </lineage>
</organism>
<sequence>MSFTGFLLSAGLYFVLVAVFVSLFLHILSYRYRSQQNQLLYYPQIPPESREACEDPVALGIPNAEHVCITTADKVRLWGYMLWPVSVPSVEKSSNVSGPDSFGRVSSMGTAAEGGVSLEVDASGDATDSTGVGSMLTGSSSRNFTMSNGVPSFMMLYFHGNAGNVGHRLPLAQSFVAHLKCAVMMVDYRGFGLSDDAEQTQETLELDAQACFDYLWQDHRVPRDRIIVMGTSLGGAVSIHLAANKRYARRIAAVIVENSFSSISDMASELSRPILTKVVSHCPGLAVGIFEYYLKPLTLRINWNSAQKITKVVVPMLFLSGMRDGIVPPAQMRTLYKASTKCLRDGNGGDLTVPLRRFIEFEDGGHNNLPLMPGYMTALQDFVTDVHNAGTAAVV</sequence>
<feature type="transmembrane region" description="Helical" evidence="1">
    <location>
        <begin position="6"/>
        <end position="28"/>
    </location>
</feature>